<dbReference type="Pfam" id="PF01370">
    <property type="entry name" value="Epimerase"/>
    <property type="match status" value="1"/>
</dbReference>
<evidence type="ECO:0000313" key="3">
    <source>
        <dbReference type="Proteomes" id="UP000280668"/>
    </source>
</evidence>
<evidence type="ECO:0000313" key="2">
    <source>
        <dbReference type="EMBL" id="ROR72764.1"/>
    </source>
</evidence>
<proteinExistence type="predicted"/>
<dbReference type="Gene3D" id="3.40.50.720">
    <property type="entry name" value="NAD(P)-binding Rossmann-like Domain"/>
    <property type="match status" value="1"/>
</dbReference>
<dbReference type="PANTHER" id="PTHR48079">
    <property type="entry name" value="PROTEIN YEEZ"/>
    <property type="match status" value="1"/>
</dbReference>
<gene>
    <name evidence="2" type="ORF">EDD31_1123</name>
</gene>
<dbReference type="InterPro" id="IPR001509">
    <property type="entry name" value="Epimerase_deHydtase"/>
</dbReference>
<dbReference type="GO" id="GO:0004029">
    <property type="term" value="F:aldehyde dehydrogenase (NAD+) activity"/>
    <property type="evidence" value="ECO:0007669"/>
    <property type="project" value="TreeGrafter"/>
</dbReference>
<dbReference type="Proteomes" id="UP000280668">
    <property type="component" value="Unassembled WGS sequence"/>
</dbReference>
<evidence type="ECO:0000259" key="1">
    <source>
        <dbReference type="Pfam" id="PF01370"/>
    </source>
</evidence>
<dbReference type="SUPFAM" id="SSF51735">
    <property type="entry name" value="NAD(P)-binding Rossmann-fold domains"/>
    <property type="match status" value="1"/>
</dbReference>
<keyword evidence="3" id="KW-1185">Reference proteome</keyword>
<dbReference type="AlphaFoldDB" id="A0A3N2BCH3"/>
<dbReference type="PANTHER" id="PTHR48079:SF6">
    <property type="entry name" value="NAD(P)-BINDING DOMAIN-CONTAINING PROTEIN-RELATED"/>
    <property type="match status" value="1"/>
</dbReference>
<dbReference type="InterPro" id="IPR051783">
    <property type="entry name" value="NAD(P)-dependent_oxidoreduct"/>
</dbReference>
<name>A0A3N2BCH3_9MICO</name>
<dbReference type="GO" id="GO:0005737">
    <property type="term" value="C:cytoplasm"/>
    <property type="evidence" value="ECO:0007669"/>
    <property type="project" value="TreeGrafter"/>
</dbReference>
<feature type="domain" description="NAD-dependent epimerase/dehydratase" evidence="1">
    <location>
        <begin position="3"/>
        <end position="250"/>
    </location>
</feature>
<organism evidence="2 3">
    <name type="scientific">Bogoriella caseilytica</name>
    <dbReference type="NCBI Taxonomy" id="56055"/>
    <lineage>
        <taxon>Bacteria</taxon>
        <taxon>Bacillati</taxon>
        <taxon>Actinomycetota</taxon>
        <taxon>Actinomycetes</taxon>
        <taxon>Micrococcales</taxon>
        <taxon>Bogoriellaceae</taxon>
        <taxon>Bogoriella</taxon>
    </lineage>
</organism>
<sequence>MRVVVVGATGHVGTAVLTALADQDDVEILGIARRLPDRTVAPYDAAEWTTADVGAETLSDRAEDELIDALAEAFAGADAVIHLAWLIQPNHDRALLRRTNVEGTRRVAQACARAGVGQLVCASSWAAYSPQPEQHDLSLQDESWPVHGVPSSHYSVDKAAQERVLDELESQHPGIVVTRMRMALVFSRHAGAQVGRYFLGPWVPRSVLAPGRLPVLPSPIGLRVQVVHASDAARAYVAAVRRKAGGAFNITTGEVLGAAELAEVVDHGLSLPLPSRALRPLWHYAWRARIAAADPGWLDLATSLPAVDPGRARRELGWQPRHDARSAVRDMLRGLTQRTGRPTLPMRAHDRAFEGVPGQRPGLRGRGQLTGSGPVDRKLLRFYLDDHLTGASGGVQRIERMAHAYADTVAGDELLLLAAEIGDARRDLIGVMDRLGLRRRQHRHAAAWVAERGARLKTNGRISTSPLSALLELEIMRAAVTGQAGLWQTLTDLAEELGLDRAAMEQLSRRSEGFAERLADLHGRVRTSALRVPERVDTTDPATLNAVGAATDMVEPGEGRVHE</sequence>
<comment type="caution">
    <text evidence="2">The sequence shown here is derived from an EMBL/GenBank/DDBJ whole genome shotgun (WGS) entry which is preliminary data.</text>
</comment>
<dbReference type="OrthoDB" id="3338687at2"/>
<accession>A0A3N2BCH3</accession>
<protein>
    <submittedName>
        <fullName evidence="2">Nucleoside-diphosphate-sugar epimerase</fullName>
    </submittedName>
</protein>
<dbReference type="EMBL" id="RKHK01000001">
    <property type="protein sequence ID" value="ROR72764.1"/>
    <property type="molecule type" value="Genomic_DNA"/>
</dbReference>
<dbReference type="InterPro" id="IPR036291">
    <property type="entry name" value="NAD(P)-bd_dom_sf"/>
</dbReference>
<reference evidence="2 3" key="1">
    <citation type="submission" date="2018-11" db="EMBL/GenBank/DDBJ databases">
        <title>Sequencing the genomes of 1000 actinobacteria strains.</title>
        <authorList>
            <person name="Klenk H.-P."/>
        </authorList>
    </citation>
    <scope>NUCLEOTIDE SEQUENCE [LARGE SCALE GENOMIC DNA]</scope>
    <source>
        <strain evidence="2 3">DSM 11294</strain>
    </source>
</reference>
<dbReference type="RefSeq" id="WP_123303283.1">
    <property type="nucleotide sequence ID" value="NZ_RKHK01000001.1"/>
</dbReference>